<organism evidence="2 3">
    <name type="scientific">Massilia forsythiae</name>
    <dbReference type="NCBI Taxonomy" id="2728020"/>
    <lineage>
        <taxon>Bacteria</taxon>
        <taxon>Pseudomonadati</taxon>
        <taxon>Pseudomonadota</taxon>
        <taxon>Betaproteobacteria</taxon>
        <taxon>Burkholderiales</taxon>
        <taxon>Oxalobacteraceae</taxon>
        <taxon>Telluria group</taxon>
        <taxon>Massilia</taxon>
    </lineage>
</organism>
<dbReference type="GO" id="GO:0016740">
    <property type="term" value="F:transferase activity"/>
    <property type="evidence" value="ECO:0007669"/>
    <property type="project" value="UniProtKB-KW"/>
</dbReference>
<accession>A0A7Z2VVD9</accession>
<gene>
    <name evidence="2" type="ORF">HH212_07550</name>
</gene>
<dbReference type="AlphaFoldDB" id="A0A7Z2VVD9"/>
<evidence type="ECO:0000259" key="1">
    <source>
        <dbReference type="Pfam" id="PF13480"/>
    </source>
</evidence>
<dbReference type="Gene3D" id="3.40.630.30">
    <property type="match status" value="1"/>
</dbReference>
<dbReference type="InterPro" id="IPR038740">
    <property type="entry name" value="BioF2-like_GNAT_dom"/>
</dbReference>
<name>A0A7Z2VVD9_9BURK</name>
<dbReference type="Proteomes" id="UP000502415">
    <property type="component" value="Chromosome"/>
</dbReference>
<dbReference type="KEGG" id="mfy:HH212_07550"/>
<keyword evidence="3" id="KW-1185">Reference proteome</keyword>
<dbReference type="InterPro" id="IPR016181">
    <property type="entry name" value="Acyl_CoA_acyltransferase"/>
</dbReference>
<sequence length="341" mass="37849">MKWTLLPAADNLEAQAARWNALRALGPAAPVLDPLFIGALLETFGAGDELLALCEQDGALLAAAVLVPQGRARWATFQPAQAPVGAWVQQTGLDTGALLDGLARALPGLALLVGLTQCDPFLLPRPPDADKQAGADYIDTARISVEGSFDAWWEGRGKNLKSNLKKQRNRLAGAGTATRMEVWRDAGRMAQAVADYGRLESTGWKGRAGTAVAANNEQGEFYRRMLEAFCGAGRGSVYRYYFGDELVAMDLCIEEGDCIVILKTAYDETVPKQYSPAFLMREEACRQLFEGGAIRRIEFYGRVMEWHTRWTDEVRTMYHLNHYRWTLLGRLHAWRRRRAGP</sequence>
<proteinExistence type="predicted"/>
<dbReference type="SUPFAM" id="SSF55729">
    <property type="entry name" value="Acyl-CoA N-acyltransferases (Nat)"/>
    <property type="match status" value="1"/>
</dbReference>
<keyword evidence="2" id="KW-0808">Transferase</keyword>
<dbReference type="RefSeq" id="WP_169434842.1">
    <property type="nucleotide sequence ID" value="NZ_CP051685.1"/>
</dbReference>
<dbReference type="Pfam" id="PF13480">
    <property type="entry name" value="Acetyltransf_6"/>
    <property type="match status" value="1"/>
</dbReference>
<protein>
    <submittedName>
        <fullName evidence="2">GNAT family N-acetyltransferase</fullName>
    </submittedName>
</protein>
<reference evidence="2 3" key="1">
    <citation type="submission" date="2020-04" db="EMBL/GenBank/DDBJ databases">
        <title>Genome sequencing of novel species.</title>
        <authorList>
            <person name="Heo J."/>
            <person name="Kim S.-J."/>
            <person name="Kim J.-S."/>
            <person name="Hong S.-B."/>
            <person name="Kwon S.-W."/>
        </authorList>
    </citation>
    <scope>NUCLEOTIDE SEQUENCE [LARGE SCALE GENOMIC DNA]</scope>
    <source>
        <strain evidence="2 3">GN2-R2</strain>
    </source>
</reference>
<feature type="domain" description="BioF2-like acetyltransferase" evidence="1">
    <location>
        <begin position="159"/>
        <end position="306"/>
    </location>
</feature>
<evidence type="ECO:0000313" key="3">
    <source>
        <dbReference type="Proteomes" id="UP000502415"/>
    </source>
</evidence>
<dbReference type="EMBL" id="CP051685">
    <property type="protein sequence ID" value="QJD99893.1"/>
    <property type="molecule type" value="Genomic_DNA"/>
</dbReference>
<evidence type="ECO:0000313" key="2">
    <source>
        <dbReference type="EMBL" id="QJD99893.1"/>
    </source>
</evidence>